<sequence length="535" mass="57798">MVLLICSAVHGQTGIFSVFSSGEMTPDLYGRTDAREFYSGLRILENMYTWAQGPVTKRPGTYFVAEVASGVLTAEIPATSTPGTYSLTYISAIDEVWGIPLGNIGMNWTFETGAVVDEGGGIVSLPAAGHPFTAGETIVIHNTANYEGSQTVHANTTDEKIHITDTFVSETLDGGETAVKHIDGLDTGETYLVRTADGTMYYGHDRKGSSPNIYFITRIDTDGTTSTSDNWLDEVFGTSSSQCRGLALSPDDAFLYMWRDIDVATDVQVMYKFNLSTGATVWANNEARLSGGFDMGLDAGGNTYGAMANNRNYKKYDSDGNRTELVSRHGVYNTKIDDDIGILIGAGNETDNFNIWATSLADISIWDGIMIGTSLISRNWITTDGTNIFVVALDSSEPNFQLYRLIWDGADLAIELQADGPADHVAGIFIDLWDNIVVVRADWITPQLDAFHYYDKDFNFLGIAEDTVEMLDAWDSPTGGAHFSGGIVFDGVIATETPGTPAVEIPLVGEGDGPPARLFAFEGPARVVEAGAGYM</sequence>
<name>A0A0F9DNV0_9ZZZZ</name>
<organism evidence="1">
    <name type="scientific">marine sediment metagenome</name>
    <dbReference type="NCBI Taxonomy" id="412755"/>
    <lineage>
        <taxon>unclassified sequences</taxon>
        <taxon>metagenomes</taxon>
        <taxon>ecological metagenomes</taxon>
    </lineage>
</organism>
<dbReference type="EMBL" id="LAZR01030832">
    <property type="protein sequence ID" value="KKL55466.1"/>
    <property type="molecule type" value="Genomic_DNA"/>
</dbReference>
<accession>A0A0F9DNV0</accession>
<proteinExistence type="predicted"/>
<dbReference type="AlphaFoldDB" id="A0A0F9DNV0"/>
<feature type="non-terminal residue" evidence="1">
    <location>
        <position position="535"/>
    </location>
</feature>
<gene>
    <name evidence="1" type="ORF">LCGC14_2255140</name>
</gene>
<reference evidence="1" key="1">
    <citation type="journal article" date="2015" name="Nature">
        <title>Complex archaea that bridge the gap between prokaryotes and eukaryotes.</title>
        <authorList>
            <person name="Spang A."/>
            <person name="Saw J.H."/>
            <person name="Jorgensen S.L."/>
            <person name="Zaremba-Niedzwiedzka K."/>
            <person name="Martijn J."/>
            <person name="Lind A.E."/>
            <person name="van Eijk R."/>
            <person name="Schleper C."/>
            <person name="Guy L."/>
            <person name="Ettema T.J."/>
        </authorList>
    </citation>
    <scope>NUCLEOTIDE SEQUENCE</scope>
</reference>
<comment type="caution">
    <text evidence="1">The sequence shown here is derived from an EMBL/GenBank/DDBJ whole genome shotgun (WGS) entry which is preliminary data.</text>
</comment>
<protein>
    <submittedName>
        <fullName evidence="1">Uncharacterized protein</fullName>
    </submittedName>
</protein>
<evidence type="ECO:0000313" key="1">
    <source>
        <dbReference type="EMBL" id="KKL55466.1"/>
    </source>
</evidence>